<dbReference type="GO" id="GO:0005886">
    <property type="term" value="C:plasma membrane"/>
    <property type="evidence" value="ECO:0007669"/>
    <property type="project" value="UniProtKB-SubCell"/>
</dbReference>
<dbReference type="CDD" id="cd11386">
    <property type="entry name" value="MCP_signal"/>
    <property type="match status" value="1"/>
</dbReference>
<gene>
    <name evidence="12" type="ORF">ELS82_11440</name>
</gene>
<dbReference type="SUPFAM" id="SSF58104">
    <property type="entry name" value="Methyl-accepting chemotaxis protein (MCP) signaling domain"/>
    <property type="match status" value="1"/>
</dbReference>
<dbReference type="PANTHER" id="PTHR32089">
    <property type="entry name" value="METHYL-ACCEPTING CHEMOTAXIS PROTEIN MCPB"/>
    <property type="match status" value="1"/>
</dbReference>
<dbReference type="Pfam" id="PF02743">
    <property type="entry name" value="dCache_1"/>
    <property type="match status" value="1"/>
</dbReference>
<feature type="domain" description="Methyl-accepting transducer" evidence="11">
    <location>
        <begin position="662"/>
        <end position="898"/>
    </location>
</feature>
<dbReference type="FunFam" id="1.10.287.950:FF:000001">
    <property type="entry name" value="Methyl-accepting chemotaxis sensory transducer"/>
    <property type="match status" value="1"/>
</dbReference>
<comment type="similarity">
    <text evidence="8">Belongs to the methyl-accepting chemotaxis (MCP) protein family.</text>
</comment>
<dbReference type="EMBL" id="SATR01000015">
    <property type="protein sequence ID" value="TFH91479.1"/>
    <property type="molecule type" value="Genomic_DNA"/>
</dbReference>
<keyword evidence="6 10" id="KW-0472">Membrane</keyword>
<protein>
    <submittedName>
        <fullName evidence="12">Methyl-accepting chemotaxis protein</fullName>
    </submittedName>
</protein>
<keyword evidence="3" id="KW-0145">Chemotaxis</keyword>
<evidence type="ECO:0000256" key="8">
    <source>
        <dbReference type="ARBA" id="ARBA00029447"/>
    </source>
</evidence>
<keyword evidence="7 9" id="KW-0807">Transducer</keyword>
<dbReference type="GO" id="GO:0006935">
    <property type="term" value="P:chemotaxis"/>
    <property type="evidence" value="ECO:0007669"/>
    <property type="project" value="UniProtKB-KW"/>
</dbReference>
<evidence type="ECO:0000256" key="2">
    <source>
        <dbReference type="ARBA" id="ARBA00022475"/>
    </source>
</evidence>
<evidence type="ECO:0000256" key="3">
    <source>
        <dbReference type="ARBA" id="ARBA00022500"/>
    </source>
</evidence>
<organism evidence="12 13">
    <name type="scientific">Vibrio ouci</name>
    <dbReference type="NCBI Taxonomy" id="2499078"/>
    <lineage>
        <taxon>Bacteria</taxon>
        <taxon>Pseudomonadati</taxon>
        <taxon>Pseudomonadota</taxon>
        <taxon>Gammaproteobacteria</taxon>
        <taxon>Vibrionales</taxon>
        <taxon>Vibrionaceae</taxon>
        <taxon>Vibrio</taxon>
    </lineage>
</organism>
<dbReference type="RefSeq" id="WP_134835600.1">
    <property type="nucleotide sequence ID" value="NZ_SATR01000015.1"/>
</dbReference>
<keyword evidence="13" id="KW-1185">Reference proteome</keyword>
<evidence type="ECO:0000256" key="4">
    <source>
        <dbReference type="ARBA" id="ARBA00022692"/>
    </source>
</evidence>
<evidence type="ECO:0000256" key="7">
    <source>
        <dbReference type="ARBA" id="ARBA00023224"/>
    </source>
</evidence>
<dbReference type="Gene3D" id="3.30.450.20">
    <property type="entry name" value="PAS domain"/>
    <property type="match status" value="1"/>
</dbReference>
<dbReference type="PRINTS" id="PR00260">
    <property type="entry name" value="CHEMTRNSDUCR"/>
</dbReference>
<evidence type="ECO:0000259" key="11">
    <source>
        <dbReference type="PROSITE" id="PS50111"/>
    </source>
</evidence>
<keyword evidence="4 10" id="KW-0812">Transmembrane</keyword>
<dbReference type="PANTHER" id="PTHR32089:SF70">
    <property type="entry name" value="ENERGY TAXIS MODULATING METHYL ACCEPTING SENSORY TRANSDUCER"/>
    <property type="match status" value="1"/>
</dbReference>
<dbReference type="Proteomes" id="UP000297753">
    <property type="component" value="Unassembled WGS sequence"/>
</dbReference>
<dbReference type="InterPro" id="IPR033479">
    <property type="entry name" value="dCache_1"/>
</dbReference>
<dbReference type="InterPro" id="IPR004090">
    <property type="entry name" value="Chemotax_Me-accpt_rcpt"/>
</dbReference>
<accession>A0A4Y8WF72</accession>
<evidence type="ECO:0000256" key="6">
    <source>
        <dbReference type="ARBA" id="ARBA00023136"/>
    </source>
</evidence>
<sequence>MGQWLGRLKLSQLIIGALVFIGVVPAVILGINSVWLSQTALTERSYNQLDTVRSIKSAQINAFFAERQGDMDVLVDVANTLQLEGFRKLEAINQSQANQINEYIEQLKLSLRLFADSYTTRMVMQEFERAFQIQGGKINGRQWSGVAEQYGEEVDRFQQSFGWYDAFLINTNGDIVYTTTREQDIGKNVRSSNIIGSGLEKAFSRAQQSTKLGHVYFGDFTLYHYSNNVPAGFFVTPISDQKDKVIGYAALQFPIDKVNSITGQVQGMGETGETYLIGSDNLMRSDSRLDPVGHSVVASFQNNTRVETQASEQVFKQGGSSIITDYNGNLVLSVWQSITLDDQHQWGIISEKDVTEAFVPKDDQGVDFYQKYIESYGYYDLFLIDPSGEAFYTVTKEADYQTNLVNGRYASSNLGQLVREVLSSKQYGIVDFAPYAPSNDAPAAFIAKPILNQQGEVIMVVALQLSLDAINAVMQLREGMGESGESYLVGSDYRMRSDSYLNPEAHSVTASFAGSVESNGVKTEATLEALAGNSGAKIISDYNGNQVLSSYAPLDIGDFRWALVAEIDQSEAFASVSKIRSSIVYLMIGTLLLTVALAIYLAKVIKKPLGGEPREMMLLAQQVAKGDLTYQFDRQAPTDSLYGALREMSDNLKQLIAHIVEASQSLASTAEETSVASEQTTHAVTTQHRETESVASAIEQMTVSIQQVARSTHDVAQASIAARDTSTSGQQTLDKGSMALNSLVQEVFAANQDMKTLQLKSNEIGHVLVVIQEIAEQTNLLALNAAIEAARAGEAGRGFAVVADEVRTLAQRTQTSASEIQQMISSVQQAADSASSNMTRCEEQVKMTEELSEQTKANFVGILESINHIHSMMDQVSTAAEEQAKVTDTVSSSITTISEMSLQTSASAEQLAGASHEVAQSAEELNAYTLQFKV</sequence>
<dbReference type="Gene3D" id="1.10.287.950">
    <property type="entry name" value="Methyl-accepting chemotaxis protein"/>
    <property type="match status" value="1"/>
</dbReference>
<keyword evidence="5 10" id="KW-1133">Transmembrane helix</keyword>
<evidence type="ECO:0000256" key="5">
    <source>
        <dbReference type="ARBA" id="ARBA00022989"/>
    </source>
</evidence>
<dbReference type="SMART" id="SM00283">
    <property type="entry name" value="MA"/>
    <property type="match status" value="1"/>
</dbReference>
<dbReference type="GO" id="GO:0007165">
    <property type="term" value="P:signal transduction"/>
    <property type="evidence" value="ECO:0007669"/>
    <property type="project" value="UniProtKB-KW"/>
</dbReference>
<dbReference type="Pfam" id="PF00015">
    <property type="entry name" value="MCPsignal"/>
    <property type="match status" value="1"/>
</dbReference>
<proteinExistence type="inferred from homology"/>
<evidence type="ECO:0000256" key="10">
    <source>
        <dbReference type="SAM" id="Phobius"/>
    </source>
</evidence>
<dbReference type="GO" id="GO:0004888">
    <property type="term" value="F:transmembrane signaling receptor activity"/>
    <property type="evidence" value="ECO:0007669"/>
    <property type="project" value="InterPro"/>
</dbReference>
<dbReference type="PROSITE" id="PS50111">
    <property type="entry name" value="CHEMOTAXIS_TRANSDUC_2"/>
    <property type="match status" value="1"/>
</dbReference>
<comment type="caution">
    <text evidence="12">The sequence shown here is derived from an EMBL/GenBank/DDBJ whole genome shotgun (WGS) entry which is preliminary data.</text>
</comment>
<name>A0A4Y8WF72_9VIBR</name>
<dbReference type="OrthoDB" id="9806704at2"/>
<dbReference type="InterPro" id="IPR004089">
    <property type="entry name" value="MCPsignal_dom"/>
</dbReference>
<evidence type="ECO:0000313" key="12">
    <source>
        <dbReference type="EMBL" id="TFH91479.1"/>
    </source>
</evidence>
<dbReference type="AlphaFoldDB" id="A0A4Y8WF72"/>
<feature type="transmembrane region" description="Helical" evidence="10">
    <location>
        <begin position="583"/>
        <end position="602"/>
    </location>
</feature>
<evidence type="ECO:0000256" key="1">
    <source>
        <dbReference type="ARBA" id="ARBA00004651"/>
    </source>
</evidence>
<reference evidence="12 13" key="1">
    <citation type="submission" date="2019-01" db="EMBL/GenBank/DDBJ databases">
        <title>Vibrio BEI176 sp. nov, a marine bacterium isolated from China: eastern marignal seas.</title>
        <authorList>
            <person name="Li B."/>
        </authorList>
    </citation>
    <scope>NUCLEOTIDE SEQUENCE [LARGE SCALE GENOMIC DNA]</scope>
    <source>
        <strain evidence="12 13">BEI176</strain>
    </source>
</reference>
<keyword evidence="2" id="KW-1003">Cell membrane</keyword>
<feature type="transmembrane region" description="Helical" evidence="10">
    <location>
        <begin position="12"/>
        <end position="35"/>
    </location>
</feature>
<evidence type="ECO:0000313" key="13">
    <source>
        <dbReference type="Proteomes" id="UP000297753"/>
    </source>
</evidence>
<comment type="subcellular location">
    <subcellularLocation>
        <location evidence="1">Cell membrane</location>
        <topology evidence="1">Multi-pass membrane protein</topology>
    </subcellularLocation>
</comment>
<evidence type="ECO:0000256" key="9">
    <source>
        <dbReference type="PROSITE-ProRule" id="PRU00284"/>
    </source>
</evidence>